<dbReference type="InterPro" id="IPR046461">
    <property type="entry name" value="TerL_ATPase"/>
</dbReference>
<dbReference type="PANTHER" id="PTHR41287">
    <property type="match status" value="1"/>
</dbReference>
<evidence type="ECO:0000259" key="1">
    <source>
        <dbReference type="Pfam" id="PF03354"/>
    </source>
</evidence>
<dbReference type="Pfam" id="PF20441">
    <property type="entry name" value="TerL_nuclease"/>
    <property type="match status" value="1"/>
</dbReference>
<dbReference type="Gene3D" id="3.40.50.300">
    <property type="entry name" value="P-loop containing nucleotide triphosphate hydrolases"/>
    <property type="match status" value="1"/>
</dbReference>
<feature type="domain" description="Terminase large subunit-like endonuclease" evidence="2">
    <location>
        <begin position="263"/>
        <end position="553"/>
    </location>
</feature>
<evidence type="ECO:0000313" key="4">
    <source>
        <dbReference type="Proteomes" id="UP001321786"/>
    </source>
</evidence>
<dbReference type="InterPro" id="IPR046462">
    <property type="entry name" value="TerL_nuclease"/>
</dbReference>
<dbReference type="EMBL" id="AP028654">
    <property type="protein sequence ID" value="BEP28806.1"/>
    <property type="molecule type" value="Genomic_DNA"/>
</dbReference>
<keyword evidence="4" id="KW-1185">Reference proteome</keyword>
<sequence length="578" mass="67158">MYNSVLEELIDYSNNIIDGKIIACKKHIKVCKRFISDLHRMEHDESFFYYWDEYEAQKIVSWFKYMKHSKGVLANKPILLDSFQKFIVCNIEAWKHIETGYRRFKYAYIQLARKNAKSQMEAGMGSYEAGARGISAAEIYTLGVERDQAKIVFDEVDLMSGKYVSKRFKFTQKEITHKRSRSFIKHLSKKAGKTGDGKNPQMAIIDEYHAHPDATMYNVMVSGMGARKESLIVIITTAGFDFEDKPCYAEYTYCSNILDETLDNDEYFIMITELDKGDDPKDSNLWPKANPIICSYKEGRDFLQRECKRAYDSNDEEKIRNFLTKNCNIWIKYGTNKFLNIDYWYACKKEITFEDFKGMDCYIGIDLSKTGDLTSISFEFPFLDSEIRKYAFFSQSFLPAAVKNEKMLTDKVPYDFWIKKGWLIATEANQGQIVDYWAVINCIEDKVKTYNLKVMEICYDAHNANLLVAELERIGYECVQIPQSAAKLDEPTRNFQDLVKVNQIVHDGNKLLSWAINNSELDTNSFGEIKISKKSTFKRIDPAATCIFSHKRAMTYWSGDLKDVSEFAEDDFLDKLWS</sequence>
<feature type="domain" description="Terminase large subunit-like ATPase" evidence="1">
    <location>
        <begin position="83"/>
        <end position="254"/>
    </location>
</feature>
<dbReference type="AlphaFoldDB" id="A0AAU9END0"/>
<dbReference type="Pfam" id="PF03354">
    <property type="entry name" value="TerL_ATPase"/>
    <property type="match status" value="1"/>
</dbReference>
<dbReference type="GO" id="GO:0004519">
    <property type="term" value="F:endonuclease activity"/>
    <property type="evidence" value="ECO:0007669"/>
    <property type="project" value="InterPro"/>
</dbReference>
<evidence type="ECO:0000313" key="3">
    <source>
        <dbReference type="EMBL" id="BEP28806.1"/>
    </source>
</evidence>
<dbReference type="Proteomes" id="UP001321786">
    <property type="component" value="Chromosome"/>
</dbReference>
<dbReference type="InterPro" id="IPR027417">
    <property type="entry name" value="P-loop_NTPase"/>
</dbReference>
<proteinExistence type="predicted"/>
<reference evidence="3 4" key="1">
    <citation type="submission" date="2023-08" db="EMBL/GenBank/DDBJ databases">
        <title>Helicovermis profunda gen. nov., sp. nov., a novel mesophilic, fermentative bacterium within the Bacillota from a deep-sea hydrothermal vent chimney.</title>
        <authorList>
            <person name="Miyazaki U."/>
            <person name="Mizutani D."/>
            <person name="Hashimoto Y."/>
            <person name="Tame A."/>
            <person name="Sawayama S."/>
            <person name="Miyazaki J."/>
            <person name="Takai K."/>
            <person name="Nakagawa S."/>
        </authorList>
    </citation>
    <scope>NUCLEOTIDE SEQUENCE [LARGE SCALE GENOMIC DNA]</scope>
    <source>
        <strain evidence="3 4">S502</strain>
    </source>
</reference>
<protein>
    <submittedName>
        <fullName evidence="3">Terminase large subunit</fullName>
    </submittedName>
</protein>
<dbReference type="KEGG" id="hprf:HLPR_11370"/>
<evidence type="ECO:0000259" key="2">
    <source>
        <dbReference type="Pfam" id="PF20441"/>
    </source>
</evidence>
<dbReference type="RefSeq" id="WP_338537111.1">
    <property type="nucleotide sequence ID" value="NZ_AP028654.1"/>
</dbReference>
<gene>
    <name evidence="3" type="ORF">HLPR_11370</name>
</gene>
<accession>A0AAU9END0</accession>
<organism evidence="3 4">
    <name type="scientific">Helicovermis profundi</name>
    <dbReference type="NCBI Taxonomy" id="3065157"/>
    <lineage>
        <taxon>Bacteria</taxon>
        <taxon>Bacillati</taxon>
        <taxon>Bacillota</taxon>
        <taxon>Clostridia</taxon>
        <taxon>Helicovermis</taxon>
    </lineage>
</organism>
<dbReference type="PANTHER" id="PTHR41287:SF1">
    <property type="entry name" value="PROTEIN YMFN"/>
    <property type="match status" value="1"/>
</dbReference>
<name>A0AAU9END0_9FIRM</name>
<dbReference type="InterPro" id="IPR005021">
    <property type="entry name" value="Terminase_largesu-like"/>
</dbReference>